<feature type="compositionally biased region" description="Polar residues" evidence="1">
    <location>
        <begin position="21"/>
        <end position="35"/>
    </location>
</feature>
<reference evidence="3" key="1">
    <citation type="submission" date="2008-07" db="EMBL/GenBank/DDBJ databases">
        <title>Annotation of Ajellomyces capsulatus strain H88.</title>
        <authorList>
            <person name="Champion M."/>
            <person name="Cuomo C."/>
            <person name="Ma L.-J."/>
            <person name="Henn M.R."/>
            <person name="Sil A."/>
            <person name="Goldman B."/>
            <person name="Young S.K."/>
            <person name="Kodira C.D."/>
            <person name="Zeng Q."/>
            <person name="Koehrsen M."/>
            <person name="Alvarado L."/>
            <person name="Berlin A."/>
            <person name="Borenstein D."/>
            <person name="Chen Z."/>
            <person name="Engels R."/>
            <person name="Freedman E."/>
            <person name="Gellesch M."/>
            <person name="Goldberg J."/>
            <person name="Griggs A."/>
            <person name="Gujja S."/>
            <person name="Heiman D."/>
            <person name="Hepburn T."/>
            <person name="Howarth C."/>
            <person name="Jen D."/>
            <person name="Larson L."/>
            <person name="Lewis B."/>
            <person name="Mehta T."/>
            <person name="Park D."/>
            <person name="Pearson M."/>
            <person name="Roberts A."/>
            <person name="Saif S."/>
            <person name="Shea T."/>
            <person name="Shenoy N."/>
            <person name="Sisk P."/>
            <person name="Stolte C."/>
            <person name="Sykes S."/>
            <person name="Walk T."/>
            <person name="White J."/>
            <person name="Yandava C."/>
            <person name="Klein B."/>
            <person name="McEwen J.G."/>
            <person name="Puccia R."/>
            <person name="Goldman G.H."/>
            <person name="Felipe M.S."/>
            <person name="Nino-Vega G."/>
            <person name="San-Blas G."/>
            <person name="Taylor J."/>
            <person name="Mendoza L."/>
            <person name="Galagan J."/>
            <person name="Nusbaum C."/>
            <person name="Birren B."/>
        </authorList>
    </citation>
    <scope>NUCLEOTIDE SEQUENCE [LARGE SCALE GENOMIC DNA]</scope>
    <source>
        <strain evidence="3">H88</strain>
    </source>
</reference>
<dbReference type="VEuPathDB" id="FungiDB:I7I53_09174"/>
<dbReference type="HOGENOM" id="CLU_1767519_0_0_1"/>
<dbReference type="Proteomes" id="UP000008142">
    <property type="component" value="Unassembled WGS sequence"/>
</dbReference>
<gene>
    <name evidence="2" type="ORF">HCEG_01974</name>
</gene>
<sequence>MLLSSFNIVPKRLKSHHGELPSSQIPRISTGKNTQDSYNGRKAILRALFKCTDNQDRNIILSTTHEYRYPTIPEHEPANPTREDDYTATGVVKADMTSRYIGLVVVPGHYITKIELDEYSEKKAGIPRRNRLEDAGQHTRGQKPDVK</sequence>
<dbReference type="STRING" id="544711.F0U9T7"/>
<protein>
    <submittedName>
        <fullName evidence="2">Uncharacterized protein</fullName>
    </submittedName>
</protein>
<evidence type="ECO:0000313" key="2">
    <source>
        <dbReference type="EMBL" id="EGC42759.1"/>
    </source>
</evidence>
<dbReference type="OrthoDB" id="368909at2759"/>
<evidence type="ECO:0000313" key="3">
    <source>
        <dbReference type="Proteomes" id="UP000008142"/>
    </source>
</evidence>
<feature type="region of interest" description="Disordered" evidence="1">
    <location>
        <begin position="16"/>
        <end position="35"/>
    </location>
</feature>
<feature type="region of interest" description="Disordered" evidence="1">
    <location>
        <begin position="122"/>
        <end position="147"/>
    </location>
</feature>
<evidence type="ECO:0000256" key="1">
    <source>
        <dbReference type="SAM" id="MobiDB-lite"/>
    </source>
</evidence>
<organism evidence="3">
    <name type="scientific">Ajellomyces capsulatus (strain H88)</name>
    <name type="common">Darling's disease fungus</name>
    <name type="synonym">Histoplasma capsulatum</name>
    <dbReference type="NCBI Taxonomy" id="544711"/>
    <lineage>
        <taxon>Eukaryota</taxon>
        <taxon>Fungi</taxon>
        <taxon>Dikarya</taxon>
        <taxon>Ascomycota</taxon>
        <taxon>Pezizomycotina</taxon>
        <taxon>Eurotiomycetes</taxon>
        <taxon>Eurotiomycetidae</taxon>
        <taxon>Onygenales</taxon>
        <taxon>Ajellomycetaceae</taxon>
        <taxon>Histoplasma</taxon>
    </lineage>
</organism>
<dbReference type="EMBL" id="DS990637">
    <property type="protein sequence ID" value="EGC42759.1"/>
    <property type="molecule type" value="Genomic_DNA"/>
</dbReference>
<proteinExistence type="predicted"/>
<name>F0U9T7_AJEC8</name>
<accession>F0U9T7</accession>
<dbReference type="AlphaFoldDB" id="F0U9T7"/>
<dbReference type="Gene3D" id="2.30.30.100">
    <property type="match status" value="1"/>
</dbReference>